<dbReference type="Pfam" id="PF23247">
    <property type="entry name" value="LRR_RPS2"/>
    <property type="match status" value="1"/>
</dbReference>
<sequence length="422" mass="45974">MAMTSSLPSSSSSPSPLSKLKDMTLWDIEDDGGSLPDGWASNLNSLKSLVIRNYPRLTSMSGAMRYLTSLEKLEISGCDDFDPLSDVGAEDDGMEWRHLNCLHTLCFSKLPKLESLPAGLQRVTTLKNLTISDCPNLICLPEWISDCLKSLKKLRIVGFPNLTTFPEWISNFTSLEKLEIEECPNLTSLPDGICYLRFLRHLRIQDCLNLTTFPERISELTSLQRLEISKCPNLTSLPDGMHGLSSLQSLEISNCPNLTSLPDGMHGLSSLQSLKIIRCPNLTSLPDGMHGLSSLQSLKIIRCPNLTSLPDGMHGLSSLQTLRIAGCPNLEKKCEKGIGEDWPKIAHVTHYSNEVYPLGIGLTSCCSAHMLPLSKQTSTSSSTTLSLSAPRTPLAATSVASFATAILMSSIAPLLVIMGLSI</sequence>
<gene>
    <name evidence="4" type="ORF">FSB_LOCUS30465</name>
</gene>
<accession>A0A2N9GSW3</accession>
<dbReference type="SMART" id="SM00367">
    <property type="entry name" value="LRR_CC"/>
    <property type="match status" value="3"/>
</dbReference>
<dbReference type="AlphaFoldDB" id="A0A2N9GSW3"/>
<proteinExistence type="predicted"/>
<feature type="transmembrane region" description="Helical" evidence="2">
    <location>
        <begin position="399"/>
        <end position="420"/>
    </location>
</feature>
<name>A0A2N9GSW3_FAGSY</name>
<dbReference type="PANTHER" id="PTHR36766:SF70">
    <property type="entry name" value="DISEASE RESISTANCE PROTEIN RGA4"/>
    <property type="match status" value="1"/>
</dbReference>
<dbReference type="InterPro" id="IPR032675">
    <property type="entry name" value="LRR_dom_sf"/>
</dbReference>
<dbReference type="PANTHER" id="PTHR36766">
    <property type="entry name" value="PLANT BROAD-SPECTRUM MILDEW RESISTANCE PROTEIN RPW8"/>
    <property type="match status" value="1"/>
</dbReference>
<keyword evidence="2" id="KW-1133">Transmembrane helix</keyword>
<dbReference type="GO" id="GO:0006952">
    <property type="term" value="P:defense response"/>
    <property type="evidence" value="ECO:0007669"/>
    <property type="project" value="UniProtKB-KW"/>
</dbReference>
<dbReference type="InterPro" id="IPR006553">
    <property type="entry name" value="Leu-rich_rpt_Cys-con_subtyp"/>
</dbReference>
<evidence type="ECO:0000256" key="2">
    <source>
        <dbReference type="SAM" id="Phobius"/>
    </source>
</evidence>
<keyword evidence="2" id="KW-0812">Transmembrane</keyword>
<dbReference type="Gene3D" id="3.80.10.10">
    <property type="entry name" value="Ribonuclease Inhibitor"/>
    <property type="match status" value="3"/>
</dbReference>
<protein>
    <recommendedName>
        <fullName evidence="3">Disease resistance protein At4g27190-like leucine-rich repeats domain-containing protein</fullName>
    </recommendedName>
</protein>
<evidence type="ECO:0000313" key="4">
    <source>
        <dbReference type="EMBL" id="SPD02583.1"/>
    </source>
</evidence>
<keyword evidence="1" id="KW-0611">Plant defense</keyword>
<evidence type="ECO:0000256" key="1">
    <source>
        <dbReference type="ARBA" id="ARBA00022821"/>
    </source>
</evidence>
<dbReference type="InterPro" id="IPR057135">
    <property type="entry name" value="At4g27190-like_LRR"/>
</dbReference>
<evidence type="ECO:0000259" key="3">
    <source>
        <dbReference type="Pfam" id="PF23247"/>
    </source>
</evidence>
<dbReference type="EMBL" id="OIVN01002323">
    <property type="protein sequence ID" value="SPD02583.1"/>
    <property type="molecule type" value="Genomic_DNA"/>
</dbReference>
<dbReference type="SUPFAM" id="SSF52047">
    <property type="entry name" value="RNI-like"/>
    <property type="match status" value="1"/>
</dbReference>
<keyword evidence="2" id="KW-0472">Membrane</keyword>
<feature type="domain" description="Disease resistance protein At4g27190-like leucine-rich repeats" evidence="3">
    <location>
        <begin position="42"/>
        <end position="156"/>
    </location>
</feature>
<reference evidence="4" key="1">
    <citation type="submission" date="2018-02" db="EMBL/GenBank/DDBJ databases">
        <authorList>
            <person name="Cohen D.B."/>
            <person name="Kent A.D."/>
        </authorList>
    </citation>
    <scope>NUCLEOTIDE SEQUENCE</scope>
</reference>
<dbReference type="InterPro" id="IPR001611">
    <property type="entry name" value="Leu-rich_rpt"/>
</dbReference>
<organism evidence="4">
    <name type="scientific">Fagus sylvatica</name>
    <name type="common">Beechnut</name>
    <dbReference type="NCBI Taxonomy" id="28930"/>
    <lineage>
        <taxon>Eukaryota</taxon>
        <taxon>Viridiplantae</taxon>
        <taxon>Streptophyta</taxon>
        <taxon>Embryophyta</taxon>
        <taxon>Tracheophyta</taxon>
        <taxon>Spermatophyta</taxon>
        <taxon>Magnoliopsida</taxon>
        <taxon>eudicotyledons</taxon>
        <taxon>Gunneridae</taxon>
        <taxon>Pentapetalae</taxon>
        <taxon>rosids</taxon>
        <taxon>fabids</taxon>
        <taxon>Fagales</taxon>
        <taxon>Fagaceae</taxon>
        <taxon>Fagus</taxon>
    </lineage>
</organism>
<dbReference type="Pfam" id="PF00560">
    <property type="entry name" value="LRR_1"/>
    <property type="match status" value="1"/>
</dbReference>